<keyword evidence="3" id="KW-1185">Reference proteome</keyword>
<proteinExistence type="predicted"/>
<sequence length="150" mass="16623">MVWGEEMEMYGESDRCKIPGGRGKGGNDEEEGAGVRGGEVERKDTEMLGGKLTDAAMERETRGKGWVVMRVGVSGFFSAFTCTMRQAKLVLQEVVEEEEEEEEKKQSWVDEHGKAFTKSAPPPEPCELLEASRGTPPLLLLLQWQNDGLS</sequence>
<gene>
    <name evidence="2" type="ORF">D9C73_007760</name>
</gene>
<protein>
    <submittedName>
        <fullName evidence="2">Uncharacterized protein</fullName>
    </submittedName>
</protein>
<name>A0A4U5UHS7_COLLU</name>
<evidence type="ECO:0000313" key="2">
    <source>
        <dbReference type="EMBL" id="TKS73680.1"/>
    </source>
</evidence>
<accession>A0A4U5UHS7</accession>
<dbReference type="AlphaFoldDB" id="A0A4U5UHS7"/>
<evidence type="ECO:0000313" key="3">
    <source>
        <dbReference type="Proteomes" id="UP000298787"/>
    </source>
</evidence>
<feature type="compositionally biased region" description="Acidic residues" evidence="1">
    <location>
        <begin position="1"/>
        <end position="11"/>
    </location>
</feature>
<feature type="region of interest" description="Disordered" evidence="1">
    <location>
        <begin position="1"/>
        <end position="53"/>
    </location>
</feature>
<reference evidence="2 3" key="1">
    <citation type="submission" date="2019-01" db="EMBL/GenBank/DDBJ databases">
        <title>Genome Assembly of Collichthys lucidus.</title>
        <authorList>
            <person name="Cai M."/>
            <person name="Xiao S."/>
        </authorList>
    </citation>
    <scope>NUCLEOTIDE SEQUENCE [LARGE SCALE GENOMIC DNA]</scope>
    <source>
        <strain evidence="2">JT15FE1705JMU</strain>
        <tissue evidence="2">Muscle</tissue>
    </source>
</reference>
<feature type="compositionally biased region" description="Basic and acidic residues" evidence="1">
    <location>
        <begin position="103"/>
        <end position="114"/>
    </location>
</feature>
<dbReference type="EMBL" id="CM014084">
    <property type="protein sequence ID" value="TKS73680.1"/>
    <property type="molecule type" value="Genomic_DNA"/>
</dbReference>
<evidence type="ECO:0000256" key="1">
    <source>
        <dbReference type="SAM" id="MobiDB-lite"/>
    </source>
</evidence>
<dbReference type="Proteomes" id="UP000298787">
    <property type="component" value="Chromosome 7"/>
</dbReference>
<feature type="region of interest" description="Disordered" evidence="1">
    <location>
        <begin position="99"/>
        <end position="130"/>
    </location>
</feature>
<organism evidence="2 3">
    <name type="scientific">Collichthys lucidus</name>
    <name type="common">Big head croaker</name>
    <name type="synonym">Sciaena lucida</name>
    <dbReference type="NCBI Taxonomy" id="240159"/>
    <lineage>
        <taxon>Eukaryota</taxon>
        <taxon>Metazoa</taxon>
        <taxon>Chordata</taxon>
        <taxon>Craniata</taxon>
        <taxon>Vertebrata</taxon>
        <taxon>Euteleostomi</taxon>
        <taxon>Actinopterygii</taxon>
        <taxon>Neopterygii</taxon>
        <taxon>Teleostei</taxon>
        <taxon>Neoteleostei</taxon>
        <taxon>Acanthomorphata</taxon>
        <taxon>Eupercaria</taxon>
        <taxon>Sciaenidae</taxon>
        <taxon>Collichthys</taxon>
    </lineage>
</organism>